<gene>
    <name evidence="1" type="ORF">FGO68_gene544</name>
</gene>
<organism evidence="1 2">
    <name type="scientific">Halteria grandinella</name>
    <dbReference type="NCBI Taxonomy" id="5974"/>
    <lineage>
        <taxon>Eukaryota</taxon>
        <taxon>Sar</taxon>
        <taxon>Alveolata</taxon>
        <taxon>Ciliophora</taxon>
        <taxon>Intramacronucleata</taxon>
        <taxon>Spirotrichea</taxon>
        <taxon>Stichotrichia</taxon>
        <taxon>Sporadotrichida</taxon>
        <taxon>Halteriidae</taxon>
        <taxon>Halteria</taxon>
    </lineage>
</organism>
<keyword evidence="2" id="KW-1185">Reference proteome</keyword>
<evidence type="ECO:0000313" key="2">
    <source>
        <dbReference type="Proteomes" id="UP000785679"/>
    </source>
</evidence>
<reference evidence="1" key="1">
    <citation type="submission" date="2019-06" db="EMBL/GenBank/DDBJ databases">
        <authorList>
            <person name="Zheng W."/>
        </authorList>
    </citation>
    <scope>NUCLEOTIDE SEQUENCE</scope>
    <source>
        <strain evidence="1">QDHG01</strain>
    </source>
</reference>
<dbReference type="EMBL" id="RRYP01021194">
    <property type="protein sequence ID" value="TNV72721.1"/>
    <property type="molecule type" value="Genomic_DNA"/>
</dbReference>
<comment type="caution">
    <text evidence="1">The sequence shown here is derived from an EMBL/GenBank/DDBJ whole genome shotgun (WGS) entry which is preliminary data.</text>
</comment>
<dbReference type="Proteomes" id="UP000785679">
    <property type="component" value="Unassembled WGS sequence"/>
</dbReference>
<protein>
    <submittedName>
        <fullName evidence="1">Uncharacterized protein</fullName>
    </submittedName>
</protein>
<proteinExistence type="predicted"/>
<sequence>MRSSNKKYRQQNMTFRIFSFCLQLLKRFRNKSQFANNSSKTNQTSSFPFSTSPLMTMFLNQTIQDNRNQQSMFLKMDGSGHSQNSMLMLILIKQLFGLNSKEQREEVNGPHCSKEYTMVK</sequence>
<accession>A0A8J8ND00</accession>
<evidence type="ECO:0000313" key="1">
    <source>
        <dbReference type="EMBL" id="TNV72721.1"/>
    </source>
</evidence>
<dbReference type="AlphaFoldDB" id="A0A8J8ND00"/>
<name>A0A8J8ND00_HALGN</name>